<keyword evidence="2" id="KW-1185">Reference proteome</keyword>
<name>A0ACB7RXE4_HYAAI</name>
<organism evidence="1 2">
    <name type="scientific">Hyalomma asiaticum</name>
    <name type="common">Tick</name>
    <dbReference type="NCBI Taxonomy" id="266040"/>
    <lineage>
        <taxon>Eukaryota</taxon>
        <taxon>Metazoa</taxon>
        <taxon>Ecdysozoa</taxon>
        <taxon>Arthropoda</taxon>
        <taxon>Chelicerata</taxon>
        <taxon>Arachnida</taxon>
        <taxon>Acari</taxon>
        <taxon>Parasitiformes</taxon>
        <taxon>Ixodida</taxon>
        <taxon>Ixodoidea</taxon>
        <taxon>Ixodidae</taxon>
        <taxon>Hyalomminae</taxon>
        <taxon>Hyalomma</taxon>
    </lineage>
</organism>
<sequence>MIPSARRCRVAGRFLFFSLFLPSLIVPWRAFLRAPCHLVRPACVLLRTGVFVVEGKGGRAFGGLRVRPAAAVDSGKLRRASQPAAAASSLSPTSELVVARGDGEVRRSLRST</sequence>
<evidence type="ECO:0000313" key="1">
    <source>
        <dbReference type="EMBL" id="KAH6927361.1"/>
    </source>
</evidence>
<evidence type="ECO:0000313" key="2">
    <source>
        <dbReference type="Proteomes" id="UP000821845"/>
    </source>
</evidence>
<dbReference type="EMBL" id="CM023486">
    <property type="protein sequence ID" value="KAH6927361.1"/>
    <property type="molecule type" value="Genomic_DNA"/>
</dbReference>
<comment type="caution">
    <text evidence="1">The sequence shown here is derived from an EMBL/GenBank/DDBJ whole genome shotgun (WGS) entry which is preliminary data.</text>
</comment>
<accession>A0ACB7RXE4</accession>
<proteinExistence type="predicted"/>
<gene>
    <name evidence="1" type="ORF">HPB50_002322</name>
</gene>
<protein>
    <submittedName>
        <fullName evidence="1">Uncharacterized protein</fullName>
    </submittedName>
</protein>
<dbReference type="Proteomes" id="UP000821845">
    <property type="component" value="Chromosome 6"/>
</dbReference>
<reference evidence="1" key="1">
    <citation type="submission" date="2020-05" db="EMBL/GenBank/DDBJ databases">
        <title>Large-scale comparative analyses of tick genomes elucidate their genetic diversity and vector capacities.</title>
        <authorList>
            <person name="Jia N."/>
            <person name="Wang J."/>
            <person name="Shi W."/>
            <person name="Du L."/>
            <person name="Sun Y."/>
            <person name="Zhan W."/>
            <person name="Jiang J."/>
            <person name="Wang Q."/>
            <person name="Zhang B."/>
            <person name="Ji P."/>
            <person name="Sakyi L.B."/>
            <person name="Cui X."/>
            <person name="Yuan T."/>
            <person name="Jiang B."/>
            <person name="Yang W."/>
            <person name="Lam T.T.-Y."/>
            <person name="Chang Q."/>
            <person name="Ding S."/>
            <person name="Wang X."/>
            <person name="Zhu J."/>
            <person name="Ruan X."/>
            <person name="Zhao L."/>
            <person name="Wei J."/>
            <person name="Que T."/>
            <person name="Du C."/>
            <person name="Cheng J."/>
            <person name="Dai P."/>
            <person name="Han X."/>
            <person name="Huang E."/>
            <person name="Gao Y."/>
            <person name="Liu J."/>
            <person name="Shao H."/>
            <person name="Ye R."/>
            <person name="Li L."/>
            <person name="Wei W."/>
            <person name="Wang X."/>
            <person name="Wang C."/>
            <person name="Yang T."/>
            <person name="Huo Q."/>
            <person name="Li W."/>
            <person name="Guo W."/>
            <person name="Chen H."/>
            <person name="Zhou L."/>
            <person name="Ni X."/>
            <person name="Tian J."/>
            <person name="Zhou Y."/>
            <person name="Sheng Y."/>
            <person name="Liu T."/>
            <person name="Pan Y."/>
            <person name="Xia L."/>
            <person name="Li J."/>
            <person name="Zhao F."/>
            <person name="Cao W."/>
        </authorList>
    </citation>
    <scope>NUCLEOTIDE SEQUENCE</scope>
    <source>
        <strain evidence="1">Hyas-2018</strain>
    </source>
</reference>